<dbReference type="AlphaFoldDB" id="A0A0N5AUA4"/>
<comment type="similarity">
    <text evidence="2 8">Belongs to the organo anion transporter (TC 2.A.60) family.</text>
</comment>
<feature type="transmembrane region" description="Helical" evidence="8">
    <location>
        <begin position="651"/>
        <end position="675"/>
    </location>
</feature>
<dbReference type="InterPro" id="IPR036058">
    <property type="entry name" value="Kazal_dom_sf"/>
</dbReference>
<keyword evidence="8" id="KW-0406">Ion transport</keyword>
<proteinExistence type="inferred from homology"/>
<keyword evidence="8" id="KW-0813">Transport</keyword>
<evidence type="ECO:0000256" key="1">
    <source>
        <dbReference type="ARBA" id="ARBA00004651"/>
    </source>
</evidence>
<dbReference type="PROSITE" id="PS51465">
    <property type="entry name" value="KAZAL_2"/>
    <property type="match status" value="1"/>
</dbReference>
<dbReference type="GO" id="GO:0016323">
    <property type="term" value="C:basolateral plasma membrane"/>
    <property type="evidence" value="ECO:0007669"/>
    <property type="project" value="TreeGrafter"/>
</dbReference>
<evidence type="ECO:0000313" key="10">
    <source>
        <dbReference type="Proteomes" id="UP000046393"/>
    </source>
</evidence>
<comment type="subcellular location">
    <subcellularLocation>
        <location evidence="1 8">Cell membrane</location>
        <topology evidence="1 8">Multi-pass membrane protein</topology>
    </subcellularLocation>
</comment>
<evidence type="ECO:0000256" key="2">
    <source>
        <dbReference type="ARBA" id="ARBA00009657"/>
    </source>
</evidence>
<reference evidence="11" key="1">
    <citation type="submission" date="2017-02" db="UniProtKB">
        <authorList>
            <consortium name="WormBaseParasite"/>
        </authorList>
    </citation>
    <scope>IDENTIFICATION</scope>
</reference>
<feature type="transmembrane region" description="Helical" evidence="8">
    <location>
        <begin position="344"/>
        <end position="369"/>
    </location>
</feature>
<dbReference type="NCBIfam" id="TIGR00805">
    <property type="entry name" value="oat"/>
    <property type="match status" value="1"/>
</dbReference>
<dbReference type="SUPFAM" id="SSF103473">
    <property type="entry name" value="MFS general substrate transporter"/>
    <property type="match status" value="1"/>
</dbReference>
<keyword evidence="7" id="KW-1015">Disulfide bond</keyword>
<dbReference type="CDD" id="cd17336">
    <property type="entry name" value="MFS_SLCO_OATP"/>
    <property type="match status" value="1"/>
</dbReference>
<keyword evidence="5 8" id="KW-1133">Transmembrane helix</keyword>
<feature type="transmembrane region" description="Helical" evidence="8">
    <location>
        <begin position="35"/>
        <end position="57"/>
    </location>
</feature>
<feature type="domain" description="Kazal-like" evidence="9">
    <location>
        <begin position="540"/>
        <end position="598"/>
    </location>
</feature>
<evidence type="ECO:0000256" key="5">
    <source>
        <dbReference type="ARBA" id="ARBA00022989"/>
    </source>
</evidence>
<comment type="caution">
    <text evidence="8">Lacks conserved residue(s) required for the propagation of feature annotation.</text>
</comment>
<dbReference type="STRING" id="451379.A0A0N5AUA4"/>
<dbReference type="Pfam" id="PF03137">
    <property type="entry name" value="OATP"/>
    <property type="match status" value="2"/>
</dbReference>
<dbReference type="InterPro" id="IPR002350">
    <property type="entry name" value="Kazal_dom"/>
</dbReference>
<dbReference type="WBParaSite" id="SMUV_0000843401-mRNA-1">
    <property type="protein sequence ID" value="SMUV_0000843401-mRNA-1"/>
    <property type="gene ID" value="SMUV_0000843401"/>
</dbReference>
<keyword evidence="10" id="KW-1185">Reference proteome</keyword>
<dbReference type="GO" id="GO:0043252">
    <property type="term" value="P:sodium-independent organic anion transport"/>
    <property type="evidence" value="ECO:0007669"/>
    <property type="project" value="TreeGrafter"/>
</dbReference>
<dbReference type="PANTHER" id="PTHR11388:SF76">
    <property type="entry name" value="SOLUTE CARRIER ORGANIC ANION TRANSPORTER FAMILY MEMBER"/>
    <property type="match status" value="1"/>
</dbReference>
<organism evidence="10 11">
    <name type="scientific">Syphacia muris</name>
    <dbReference type="NCBI Taxonomy" id="451379"/>
    <lineage>
        <taxon>Eukaryota</taxon>
        <taxon>Metazoa</taxon>
        <taxon>Ecdysozoa</taxon>
        <taxon>Nematoda</taxon>
        <taxon>Chromadorea</taxon>
        <taxon>Rhabditida</taxon>
        <taxon>Spirurina</taxon>
        <taxon>Oxyuridomorpha</taxon>
        <taxon>Oxyuroidea</taxon>
        <taxon>Oxyuridae</taxon>
        <taxon>Syphacia</taxon>
    </lineage>
</organism>
<evidence type="ECO:0000313" key="11">
    <source>
        <dbReference type="WBParaSite" id="SMUV_0000843401-mRNA-1"/>
    </source>
</evidence>
<dbReference type="InterPro" id="IPR036259">
    <property type="entry name" value="MFS_trans_sf"/>
</dbReference>
<evidence type="ECO:0000256" key="8">
    <source>
        <dbReference type="RuleBase" id="RU362056"/>
    </source>
</evidence>
<keyword evidence="3" id="KW-1003">Cell membrane</keyword>
<evidence type="ECO:0000256" key="3">
    <source>
        <dbReference type="ARBA" id="ARBA00022475"/>
    </source>
</evidence>
<accession>A0A0N5AUA4</accession>
<evidence type="ECO:0000256" key="6">
    <source>
        <dbReference type="ARBA" id="ARBA00023136"/>
    </source>
</evidence>
<evidence type="ECO:0000256" key="4">
    <source>
        <dbReference type="ARBA" id="ARBA00022692"/>
    </source>
</evidence>
<evidence type="ECO:0000259" key="9">
    <source>
        <dbReference type="PROSITE" id="PS51465"/>
    </source>
</evidence>
<keyword evidence="6 8" id="KW-0472">Membrane</keyword>
<feature type="transmembrane region" description="Helical" evidence="8">
    <location>
        <begin position="64"/>
        <end position="86"/>
    </location>
</feature>
<keyword evidence="4 8" id="KW-0812">Transmembrane</keyword>
<dbReference type="Gene3D" id="1.20.1250.20">
    <property type="entry name" value="MFS general substrate transporter like domains"/>
    <property type="match status" value="2"/>
</dbReference>
<dbReference type="InterPro" id="IPR004156">
    <property type="entry name" value="OATP"/>
</dbReference>
<protein>
    <recommendedName>
        <fullName evidence="8">Solute carrier organic anion transporter family member</fullName>
    </recommendedName>
</protein>
<dbReference type="GO" id="GO:0006811">
    <property type="term" value="P:monoatomic ion transport"/>
    <property type="evidence" value="ECO:0007669"/>
    <property type="project" value="UniProtKB-KW"/>
</dbReference>
<feature type="transmembrane region" description="Helical" evidence="8">
    <location>
        <begin position="299"/>
        <end position="324"/>
    </location>
</feature>
<evidence type="ECO:0000256" key="7">
    <source>
        <dbReference type="ARBA" id="ARBA00023157"/>
    </source>
</evidence>
<dbReference type="GO" id="GO:0015347">
    <property type="term" value="F:sodium-independent organic anion transmembrane transporter activity"/>
    <property type="evidence" value="ECO:0007669"/>
    <property type="project" value="TreeGrafter"/>
</dbReference>
<dbReference type="SUPFAM" id="SSF100895">
    <property type="entry name" value="Kazal-type serine protease inhibitors"/>
    <property type="match status" value="1"/>
</dbReference>
<dbReference type="Proteomes" id="UP000046393">
    <property type="component" value="Unplaced"/>
</dbReference>
<name>A0A0N5AUA4_9BILA</name>
<feature type="transmembrane region" description="Helical" evidence="8">
    <location>
        <begin position="472"/>
        <end position="491"/>
    </location>
</feature>
<sequence>MFSFVLFLQAIGQSYIVTAVQSMERQFQIPSKFSGFMVSASDIGYIPAVIFVSYFGSRGNRAKWLAVGGLLTGLAYLMIASPNFLFPTQQTSLNTSLIKSFGDIGYRFQKRLEPASSLLHDANITQLLDYAPIQDQIPMDIRQRMRDYLAADSQLLQANNSSLSSLRRYKRDSLYTLDEEVTMKVIQIIDQIQAILNGSDSDTEHLKQSLILYVNNRIQNSEDDILKIRRSSTAPFSFCNQLINNFSEYIQNESCSKKHSNTNAFVVILIALLILGVARTMPWSLGLPMVDDNVKRKSLPAYFAGLLFFRVLGPITGFLIGSFSNRFHYTLNPPKGLTAKDPTWIGAWWLGFLVIGTLLMGPSVLLYCFTYNDSVSPDANSSNPDNITNPKKRKSLELYDKYRAPHVPNRSYAERIKAFVKSYGDVLHSKVYLGAVLGRTFDMLAFRGYTVFLPKYLENHFGVPQYKAHQLIAMFGVFGFALGIVTGGYIVRKFKLNGRKAATYIAIVSLLNMSLFFAKAFIACNSVVNSVGIAGRATNLTYNSECNVDCNCYNSPLYPVCSPDGTPYFSPCHAGCRQVNVKQLSTYELEFSNCDCNPGQVLKKAYCQDDCKWMLVIFFITVISGAFVAGTGMVAGVLITIRSVPQEKRSLALGLEGFLISLLATLPSPMLWGFVYDSACLVWNTTCTGNGACAIYDPNLLRTRVHFFYTAIRFNSFLTDLFVVYHAKDLNLLDDKPKKPKNKLFQCDNLS</sequence>
<feature type="transmembrane region" description="Helical" evidence="8">
    <location>
        <begin position="264"/>
        <end position="287"/>
    </location>
</feature>
<dbReference type="PANTHER" id="PTHR11388">
    <property type="entry name" value="ORGANIC ANION TRANSPORTER"/>
    <property type="match status" value="1"/>
</dbReference>
<feature type="transmembrane region" description="Helical" evidence="8">
    <location>
        <begin position="503"/>
        <end position="522"/>
    </location>
</feature>
<feature type="transmembrane region" description="Helical" evidence="8">
    <location>
        <begin position="613"/>
        <end position="639"/>
    </location>
</feature>